<dbReference type="Gene3D" id="1.10.150.50">
    <property type="entry name" value="Transcription Factor, Ets-1"/>
    <property type="match status" value="1"/>
</dbReference>
<dbReference type="CDD" id="cd09487">
    <property type="entry name" value="SAM_superfamily"/>
    <property type="match status" value="1"/>
</dbReference>
<reference evidence="1 2" key="1">
    <citation type="journal article" date="2014" name="Agronomy (Basel)">
        <title>A Draft Genome Sequence for Ensete ventricosum, the Drought-Tolerant Tree Against Hunger.</title>
        <authorList>
            <person name="Harrison J."/>
            <person name="Moore K.A."/>
            <person name="Paszkiewicz K."/>
            <person name="Jones T."/>
            <person name="Grant M."/>
            <person name="Ambacheew D."/>
            <person name="Muzemil S."/>
            <person name="Studholme D.J."/>
        </authorList>
    </citation>
    <scope>NUCLEOTIDE SEQUENCE [LARGE SCALE GENOMIC DNA]</scope>
</reference>
<protein>
    <recommendedName>
        <fullName evidence="3">SAM domain-containing protein</fullName>
    </recommendedName>
</protein>
<dbReference type="EMBL" id="AMZH03022667">
    <property type="protein sequence ID" value="RRT37120.1"/>
    <property type="molecule type" value="Genomic_DNA"/>
</dbReference>
<organism evidence="1 2">
    <name type="scientific">Ensete ventricosum</name>
    <name type="common">Abyssinian banana</name>
    <name type="synonym">Musa ensete</name>
    <dbReference type="NCBI Taxonomy" id="4639"/>
    <lineage>
        <taxon>Eukaryota</taxon>
        <taxon>Viridiplantae</taxon>
        <taxon>Streptophyta</taxon>
        <taxon>Embryophyta</taxon>
        <taxon>Tracheophyta</taxon>
        <taxon>Spermatophyta</taxon>
        <taxon>Magnoliopsida</taxon>
        <taxon>Liliopsida</taxon>
        <taxon>Zingiberales</taxon>
        <taxon>Musaceae</taxon>
        <taxon>Ensete</taxon>
    </lineage>
</organism>
<evidence type="ECO:0000313" key="1">
    <source>
        <dbReference type="EMBL" id="RRT37120.1"/>
    </source>
</evidence>
<dbReference type="PANTHER" id="PTHR33915:SF1">
    <property type="entry name" value="OS04G0644100 PROTEIN"/>
    <property type="match status" value="1"/>
</dbReference>
<dbReference type="Proteomes" id="UP000287651">
    <property type="component" value="Unassembled WGS sequence"/>
</dbReference>
<dbReference type="InterPro" id="IPR013761">
    <property type="entry name" value="SAM/pointed_sf"/>
</dbReference>
<gene>
    <name evidence="1" type="ORF">B296_00051176</name>
</gene>
<dbReference type="PANTHER" id="PTHR33915">
    <property type="entry name" value="OSJNBA0033G05.11 PROTEIN"/>
    <property type="match status" value="1"/>
</dbReference>
<comment type="caution">
    <text evidence="1">The sequence shown here is derived from an EMBL/GenBank/DDBJ whole genome shotgun (WGS) entry which is preliminary data.</text>
</comment>
<proteinExistence type="predicted"/>
<evidence type="ECO:0008006" key="3">
    <source>
        <dbReference type="Google" id="ProtNLM"/>
    </source>
</evidence>
<evidence type="ECO:0000313" key="2">
    <source>
        <dbReference type="Proteomes" id="UP000287651"/>
    </source>
</evidence>
<accession>A0A426XCF6</accession>
<name>A0A426XCF6_ENSVE</name>
<dbReference type="AlphaFoldDB" id="A0A426XCF6"/>
<dbReference type="SUPFAM" id="SSF47769">
    <property type="entry name" value="SAM/Pointed domain"/>
    <property type="match status" value="1"/>
</dbReference>
<sequence length="192" mass="21650">MDWYSWLSNSSLEPYLVYEYGLLLTNNELEEEDIAYLDHSFLQSMGIAIAKHRLEILKLAHKDSSRVPPLAVAKLVAAFRHSKNCLARYLRTLSPATSPAILVVPPTPFWGGGAMSRRKTKLALLRQRRLMITDRGMSIARLPSPSHSASPMFRGHLDRQPNALAAADDDGYWETAAGDMRWDSMFHNLKPT</sequence>